<evidence type="ECO:0000256" key="1">
    <source>
        <dbReference type="SAM" id="Phobius"/>
    </source>
</evidence>
<keyword evidence="1" id="KW-0812">Transmembrane</keyword>
<dbReference type="HOGENOM" id="CLU_1757082_0_0_10"/>
<keyword evidence="1" id="KW-0472">Membrane</keyword>
<feature type="transmembrane region" description="Helical" evidence="1">
    <location>
        <begin position="126"/>
        <end position="143"/>
    </location>
</feature>
<gene>
    <name evidence="2" type="ORF">HMPREF1535_04032</name>
</gene>
<dbReference type="RefSeq" id="WP_052716751.1">
    <property type="nucleotide sequence ID" value="NZ_KQ033913.1"/>
</dbReference>
<dbReference type="STRING" id="927665.HMPREF1535_04032"/>
<accession>A0A0F5ITI4</accession>
<sequence>MKFSLFILIFLFFANCSSRKHTASFCQQTDSLLQTSRLTVQTARIPESRADLSIPVATLKELPTGAAFIQKSGQATAEIRFLHDTLFVAATCDSLQELVYQYETTIEQLSKQTTQKEKNNQRNCKSGYIIIGFIIICALLYIFRKRWG</sequence>
<reference evidence="2 3" key="1">
    <citation type="submission" date="2013-04" db="EMBL/GenBank/DDBJ databases">
        <title>The Genome Sequence of Parabacteroides goldsteinii DSM 19448.</title>
        <authorList>
            <consortium name="The Broad Institute Genomics Platform"/>
            <person name="Earl A."/>
            <person name="Ward D."/>
            <person name="Feldgarden M."/>
            <person name="Gevers D."/>
            <person name="Martens E."/>
            <person name="Sakamoto M."/>
            <person name="Benno Y."/>
            <person name="Song Y."/>
            <person name="Liu C."/>
            <person name="Lee J."/>
            <person name="Bolanos M."/>
            <person name="Vaisanen M.L."/>
            <person name="Finegold S.M."/>
            <person name="Walker B."/>
            <person name="Young S."/>
            <person name="Zeng Q."/>
            <person name="Gargeya S."/>
            <person name="Fitzgerald M."/>
            <person name="Haas B."/>
            <person name="Abouelleil A."/>
            <person name="Allen A.W."/>
            <person name="Alvarado L."/>
            <person name="Arachchi H.M."/>
            <person name="Berlin A.M."/>
            <person name="Chapman S.B."/>
            <person name="Gainer-Dewar J."/>
            <person name="Goldberg J."/>
            <person name="Griggs A."/>
            <person name="Gujja S."/>
            <person name="Hansen M."/>
            <person name="Howarth C."/>
            <person name="Imamovic A."/>
            <person name="Ireland A."/>
            <person name="Larimer J."/>
            <person name="McCowan C."/>
            <person name="Murphy C."/>
            <person name="Pearson M."/>
            <person name="Poon T.W."/>
            <person name="Priest M."/>
            <person name="Roberts A."/>
            <person name="Saif S."/>
            <person name="Shea T."/>
            <person name="Sisk P."/>
            <person name="Sykes S."/>
            <person name="Wortman J."/>
            <person name="Nusbaum C."/>
            <person name="Birren B."/>
        </authorList>
    </citation>
    <scope>NUCLEOTIDE SEQUENCE [LARGE SCALE GENOMIC DNA]</scope>
    <source>
        <strain evidence="2 3">DSM 19448</strain>
    </source>
</reference>
<protein>
    <submittedName>
        <fullName evidence="2">Uncharacterized protein</fullName>
    </submittedName>
</protein>
<organism evidence="2 3">
    <name type="scientific">Parabacteroides goldsteinii DSM 19448 = WAL 12034</name>
    <dbReference type="NCBI Taxonomy" id="927665"/>
    <lineage>
        <taxon>Bacteria</taxon>
        <taxon>Pseudomonadati</taxon>
        <taxon>Bacteroidota</taxon>
        <taxon>Bacteroidia</taxon>
        <taxon>Bacteroidales</taxon>
        <taxon>Tannerellaceae</taxon>
        <taxon>Parabacteroides</taxon>
    </lineage>
</organism>
<evidence type="ECO:0000313" key="3">
    <source>
        <dbReference type="Proteomes" id="UP000033047"/>
    </source>
</evidence>
<dbReference type="EMBL" id="AQHV01000021">
    <property type="protein sequence ID" value="KKB48803.1"/>
    <property type="molecule type" value="Genomic_DNA"/>
</dbReference>
<comment type="caution">
    <text evidence="2">The sequence shown here is derived from an EMBL/GenBank/DDBJ whole genome shotgun (WGS) entry which is preliminary data.</text>
</comment>
<dbReference type="PATRIC" id="fig|927665.4.peg.4142"/>
<dbReference type="AlphaFoldDB" id="A0A0F5ITI4"/>
<proteinExistence type="predicted"/>
<keyword evidence="1" id="KW-1133">Transmembrane helix</keyword>
<evidence type="ECO:0000313" key="2">
    <source>
        <dbReference type="EMBL" id="KKB48803.1"/>
    </source>
</evidence>
<name>A0A0F5ITI4_9BACT</name>
<dbReference type="Proteomes" id="UP000033047">
    <property type="component" value="Unassembled WGS sequence"/>
</dbReference>